<keyword evidence="1" id="KW-0808">Transferase</keyword>
<dbReference type="GO" id="GO:0003723">
    <property type="term" value="F:RNA binding"/>
    <property type="evidence" value="ECO:0007669"/>
    <property type="project" value="UniProtKB-UniRule"/>
</dbReference>
<evidence type="ECO:0000259" key="9">
    <source>
        <dbReference type="PROSITE" id="PS50878"/>
    </source>
</evidence>
<comment type="caution">
    <text evidence="11">The sequence shown here is derived from an EMBL/GenBank/DDBJ whole genome shotgun (WGS) entry which is preliminary data.</text>
</comment>
<dbReference type="Pfam" id="PF17921">
    <property type="entry name" value="Integrase_H2C2"/>
    <property type="match status" value="1"/>
</dbReference>
<keyword evidence="6" id="KW-0695">RNA-directed DNA polymerase</keyword>
<evidence type="ECO:0000256" key="7">
    <source>
        <dbReference type="PROSITE-ProRule" id="PRU01319"/>
    </source>
</evidence>
<dbReference type="Pfam" id="PF00078">
    <property type="entry name" value="RVT_1"/>
    <property type="match status" value="1"/>
</dbReference>
<evidence type="ECO:0000256" key="4">
    <source>
        <dbReference type="ARBA" id="ARBA00022759"/>
    </source>
</evidence>
<dbReference type="InterPro" id="IPR024567">
    <property type="entry name" value="RNase_HII/HIII_dom"/>
</dbReference>
<dbReference type="Gene3D" id="3.10.10.10">
    <property type="entry name" value="HIV Type 1 Reverse Transcriptase, subunit A, domain 1"/>
    <property type="match status" value="1"/>
</dbReference>
<dbReference type="InterPro" id="IPR043502">
    <property type="entry name" value="DNA/RNA_pol_sf"/>
</dbReference>
<dbReference type="PANTHER" id="PTHR37984:SF5">
    <property type="entry name" value="PROTEIN NYNRIN-LIKE"/>
    <property type="match status" value="1"/>
</dbReference>
<evidence type="ECO:0000259" key="10">
    <source>
        <dbReference type="PROSITE" id="PS51975"/>
    </source>
</evidence>
<evidence type="ECO:0000313" key="12">
    <source>
        <dbReference type="Proteomes" id="UP000827284"/>
    </source>
</evidence>
<sequence length="622" mass="71367">MEEFADVFPEKLPDGLPPDRGDAMKIETDPTADPPFRPVIRLSIAELDELRKQLDQLLAAGFIKPSTSPYGAPVLFVRKKDGTLRMCVDYRGLNKITRKNRHPLPRIDELLDRFRGARYYSKLDLLSGYHQQRIFEPHTHKTAFRCRYGHFEFNVVPFGLTNAPASFSNMMLRVLDPVLDKWVVVYLDDLLIYSKTKKEHLQHLRSVLALLRKNGLYAKLSKCSFMQDETEFLGHTITKDGIKTSAGLSKAISDWPTPKSTKDVQQFLGLAQFYQQYVSGFAGIALPLSSLLANNTPFKWTDEQQSAFLQLKRAICSAPVLRIFDPDLLTFVETDASGFAIGAVLLQTDREGNTHPIAFTSRKMQSAERNYPVHEQELLAVIHALRTWRYYLDGTKFSVHTDHATLRHFPTQPKLTRRQARWMELLQEYDFDFRYKRGVDNIVPDALSRRPDYREPDPVELYNLSVSLSPDVRDQLVQDYNDDPRLGPIYKDCLDGKVANGYSFQNNLLYFTRRGATTQAIPRHSPIRLTLLHDAHDSATAGHFGFQKTYDNLRRFVYWPHIAKDTQQYVATCEKCQRNKDSQDRPAGLLQPLPIPSQRWEVVTMDFIGPLPPTARNFDAVV</sequence>
<organism evidence="11 12">
    <name type="scientific">Entomortierella parvispora</name>
    <dbReference type="NCBI Taxonomy" id="205924"/>
    <lineage>
        <taxon>Eukaryota</taxon>
        <taxon>Fungi</taxon>
        <taxon>Fungi incertae sedis</taxon>
        <taxon>Mucoromycota</taxon>
        <taxon>Mortierellomycotina</taxon>
        <taxon>Mortierellomycetes</taxon>
        <taxon>Mortierellales</taxon>
        <taxon>Mortierellaceae</taxon>
        <taxon>Entomortierella</taxon>
    </lineage>
</organism>
<dbReference type="AlphaFoldDB" id="A0A9P3M1R4"/>
<evidence type="ECO:0000256" key="8">
    <source>
        <dbReference type="SAM" id="MobiDB-lite"/>
    </source>
</evidence>
<evidence type="ECO:0000256" key="2">
    <source>
        <dbReference type="ARBA" id="ARBA00022695"/>
    </source>
</evidence>
<dbReference type="Pfam" id="PF17917">
    <property type="entry name" value="RT_RNaseH"/>
    <property type="match status" value="1"/>
</dbReference>
<reference evidence="11" key="2">
    <citation type="journal article" date="2022" name="Microbiol. Resour. Announc.">
        <title>Whole-Genome Sequence of Entomortierella parvispora E1425, a Mucoromycotan Fungus Associated with Burkholderiaceae-Related Endosymbiotic Bacteria.</title>
        <authorList>
            <person name="Herlambang A."/>
            <person name="Guo Y."/>
            <person name="Takashima Y."/>
            <person name="Narisawa K."/>
            <person name="Ohta H."/>
            <person name="Nishizawa T."/>
        </authorList>
    </citation>
    <scope>NUCLEOTIDE SEQUENCE</scope>
    <source>
        <strain evidence="11">E1425</strain>
    </source>
</reference>
<dbReference type="OrthoDB" id="2155711at2759"/>
<dbReference type="Gene3D" id="3.30.70.270">
    <property type="match status" value="2"/>
</dbReference>
<dbReference type="PROSITE" id="PS51975">
    <property type="entry name" value="RNASE_H_2"/>
    <property type="match status" value="1"/>
</dbReference>
<dbReference type="Gene3D" id="1.10.340.70">
    <property type="match status" value="1"/>
</dbReference>
<protein>
    <recommendedName>
        <fullName evidence="13">Reverse transcriptase domain-containing protein</fullName>
    </recommendedName>
</protein>
<dbReference type="GO" id="GO:0003964">
    <property type="term" value="F:RNA-directed DNA polymerase activity"/>
    <property type="evidence" value="ECO:0007669"/>
    <property type="project" value="UniProtKB-KW"/>
</dbReference>
<proteinExistence type="predicted"/>
<evidence type="ECO:0000256" key="3">
    <source>
        <dbReference type="ARBA" id="ARBA00022722"/>
    </source>
</evidence>
<reference evidence="11" key="1">
    <citation type="submission" date="2021-11" db="EMBL/GenBank/DDBJ databases">
        <authorList>
            <person name="Herlambang A."/>
            <person name="Guo Y."/>
            <person name="Takashima Y."/>
            <person name="Nishizawa T."/>
        </authorList>
    </citation>
    <scope>NUCLEOTIDE SEQUENCE</scope>
    <source>
        <strain evidence="11">E1425</strain>
    </source>
</reference>
<dbReference type="FunFam" id="3.10.20.370:FF:000001">
    <property type="entry name" value="Retrovirus-related Pol polyprotein from transposon 17.6-like protein"/>
    <property type="match status" value="1"/>
</dbReference>
<dbReference type="EMBL" id="BQFW01000015">
    <property type="protein sequence ID" value="GJJ78502.1"/>
    <property type="molecule type" value="Genomic_DNA"/>
</dbReference>
<evidence type="ECO:0000256" key="5">
    <source>
        <dbReference type="ARBA" id="ARBA00022801"/>
    </source>
</evidence>
<dbReference type="PANTHER" id="PTHR37984">
    <property type="entry name" value="PROTEIN CBG26694"/>
    <property type="match status" value="1"/>
</dbReference>
<dbReference type="Gene3D" id="3.10.20.370">
    <property type="match status" value="1"/>
</dbReference>
<dbReference type="GO" id="GO:0004523">
    <property type="term" value="F:RNA-DNA hybrid ribonuclease activity"/>
    <property type="evidence" value="ECO:0007669"/>
    <property type="project" value="InterPro"/>
</dbReference>
<keyword evidence="4" id="KW-0255">Endonuclease</keyword>
<name>A0A9P3M1R4_9FUNG</name>
<keyword evidence="12" id="KW-1185">Reference proteome</keyword>
<evidence type="ECO:0000313" key="11">
    <source>
        <dbReference type="EMBL" id="GJJ78502.1"/>
    </source>
</evidence>
<dbReference type="Proteomes" id="UP000827284">
    <property type="component" value="Unassembled WGS sequence"/>
</dbReference>
<feature type="domain" description="RNase H type-2" evidence="10">
    <location>
        <begin position="1"/>
        <end position="56"/>
    </location>
</feature>
<comment type="caution">
    <text evidence="7">Lacks conserved residue(s) required for the propagation of feature annotation.</text>
</comment>
<dbReference type="PROSITE" id="PS50878">
    <property type="entry name" value="RT_POL"/>
    <property type="match status" value="1"/>
</dbReference>
<dbReference type="SUPFAM" id="SSF56672">
    <property type="entry name" value="DNA/RNA polymerases"/>
    <property type="match status" value="1"/>
</dbReference>
<dbReference type="CDD" id="cd01647">
    <property type="entry name" value="RT_LTR"/>
    <property type="match status" value="1"/>
</dbReference>
<feature type="domain" description="Reverse transcriptase" evidence="9">
    <location>
        <begin position="58"/>
        <end position="237"/>
    </location>
</feature>
<dbReference type="InterPro" id="IPR050951">
    <property type="entry name" value="Retrovirus_Pol_polyprotein"/>
</dbReference>
<feature type="compositionally biased region" description="Basic and acidic residues" evidence="8">
    <location>
        <begin position="8"/>
        <end position="20"/>
    </location>
</feature>
<evidence type="ECO:0008006" key="13">
    <source>
        <dbReference type="Google" id="ProtNLM"/>
    </source>
</evidence>
<accession>A0A9P3M1R4</accession>
<dbReference type="FunFam" id="3.30.70.270:FF:000020">
    <property type="entry name" value="Transposon Tf2-6 polyprotein-like Protein"/>
    <property type="match status" value="1"/>
</dbReference>
<dbReference type="CDD" id="cd09274">
    <property type="entry name" value="RNase_HI_RT_Ty3"/>
    <property type="match status" value="1"/>
</dbReference>
<keyword evidence="5" id="KW-0378">Hydrolase</keyword>
<evidence type="ECO:0000256" key="6">
    <source>
        <dbReference type="ARBA" id="ARBA00022918"/>
    </source>
</evidence>
<dbReference type="InterPro" id="IPR043128">
    <property type="entry name" value="Rev_trsase/Diguanyl_cyclase"/>
</dbReference>
<gene>
    <name evidence="11" type="ORF">EMPS_10861</name>
</gene>
<keyword evidence="2" id="KW-0548">Nucleotidyltransferase</keyword>
<dbReference type="FunFam" id="1.10.340.70:FF:000001">
    <property type="entry name" value="Retrovirus-related Pol polyprotein from transposon gypsy-like Protein"/>
    <property type="match status" value="1"/>
</dbReference>
<evidence type="ECO:0000256" key="1">
    <source>
        <dbReference type="ARBA" id="ARBA00022679"/>
    </source>
</evidence>
<dbReference type="InterPro" id="IPR041588">
    <property type="entry name" value="Integrase_H2C2"/>
</dbReference>
<keyword evidence="3" id="KW-0540">Nuclease</keyword>
<dbReference type="InterPro" id="IPR041373">
    <property type="entry name" value="RT_RNaseH"/>
</dbReference>
<dbReference type="InterPro" id="IPR000477">
    <property type="entry name" value="RT_dom"/>
</dbReference>
<feature type="region of interest" description="Disordered" evidence="8">
    <location>
        <begin position="1"/>
        <end position="20"/>
    </location>
</feature>